<dbReference type="EMBL" id="CP076607">
    <property type="protein sequence ID" value="QWU17915.1"/>
    <property type="molecule type" value="Genomic_DNA"/>
</dbReference>
<dbReference type="InterPro" id="IPR038765">
    <property type="entry name" value="Papain-like_cys_pep_sf"/>
</dbReference>
<dbReference type="Proteomes" id="UP000683429">
    <property type="component" value="Chromosome"/>
</dbReference>
<evidence type="ECO:0000256" key="1">
    <source>
        <dbReference type="ARBA" id="ARBA00006547"/>
    </source>
</evidence>
<protein>
    <submittedName>
        <fullName evidence="3">Arylamine N-acetyltransferase</fullName>
    </submittedName>
</protein>
<keyword evidence="3" id="KW-0808">Transferase</keyword>
<dbReference type="InterPro" id="IPR001447">
    <property type="entry name" value="Arylamine_N-AcTrfase"/>
</dbReference>
<accession>A0A1H8MRC3</accession>
<evidence type="ECO:0000313" key="3">
    <source>
        <dbReference type="EMBL" id="SEO19773.1"/>
    </source>
</evidence>
<dbReference type="SUPFAM" id="SSF54001">
    <property type="entry name" value="Cysteine proteinases"/>
    <property type="match status" value="1"/>
</dbReference>
<name>A0A1H8MRC3_9BACL</name>
<dbReference type="AlphaFoldDB" id="A0A1H8MRC3"/>
<evidence type="ECO:0000313" key="5">
    <source>
        <dbReference type="Proteomes" id="UP000683429"/>
    </source>
</evidence>
<evidence type="ECO:0000313" key="2">
    <source>
        <dbReference type="EMBL" id="QWU17915.1"/>
    </source>
</evidence>
<dbReference type="Gene3D" id="2.40.128.150">
    <property type="entry name" value="Cysteine proteinases"/>
    <property type="match status" value="1"/>
</dbReference>
<keyword evidence="5" id="KW-1185">Reference proteome</keyword>
<sequence>MLSKEEIKAYLKRIGINEMQPPTQSYLFELHRAHVKNIPWETIDIFAGRPTSIHVGESVQLMINGRSGYCFHLNGAFSALLRSLDYKVSWHRGGVQPVGEDPRIDSFHLGLTVSLDKEQEEERWIVDVGLGDMPYEPLPLQAGAYEQGPFTYGVKESGVVKNGWRLEHDLPAPFIGVDFAPEAVLNMEEFEPKHDYYSRSANSPWMNLFLIQHRHATGSNELRGCIWSKREKTGVEKMEILAKSQWFEVLGDIFGEHLVNYSSQERDDLWKKVLRNHEQWKKSKGSIDLI</sequence>
<dbReference type="GO" id="GO:0016407">
    <property type="term" value="F:acetyltransferase activity"/>
    <property type="evidence" value="ECO:0007669"/>
    <property type="project" value="InterPro"/>
</dbReference>
<dbReference type="STRING" id="1333845.SAMN04487895_105358"/>
<comment type="similarity">
    <text evidence="1">Belongs to the arylamine N-acetyltransferase family.</text>
</comment>
<dbReference type="RefSeq" id="WP_036592339.1">
    <property type="nucleotide sequence ID" value="NZ_CP076607.1"/>
</dbReference>
<gene>
    <name evidence="2" type="ORF">KP014_12735</name>
    <name evidence="3" type="ORF">SAMN04487895_105358</name>
</gene>
<reference evidence="3 4" key="1">
    <citation type="submission" date="2016-10" db="EMBL/GenBank/DDBJ databases">
        <authorList>
            <person name="de Groot N.N."/>
        </authorList>
    </citation>
    <scope>NUCLEOTIDE SEQUENCE [LARGE SCALE GENOMIC DNA]</scope>
    <source>
        <strain evidence="3 4">CGMCC 1.10238</strain>
    </source>
</reference>
<dbReference type="OrthoDB" id="7181050at2"/>
<evidence type="ECO:0000313" key="4">
    <source>
        <dbReference type="Proteomes" id="UP000198809"/>
    </source>
</evidence>
<proteinExistence type="inferred from homology"/>
<dbReference type="Gene3D" id="3.30.2140.10">
    <property type="entry name" value="Arylamine N-acetyltransferase"/>
    <property type="match status" value="1"/>
</dbReference>
<dbReference type="Proteomes" id="UP000198809">
    <property type="component" value="Unassembled WGS sequence"/>
</dbReference>
<dbReference type="PANTHER" id="PTHR11786:SF0">
    <property type="entry name" value="ARYLAMINE N-ACETYLTRANSFERASE 4-RELATED"/>
    <property type="match status" value="1"/>
</dbReference>
<dbReference type="Pfam" id="PF00797">
    <property type="entry name" value="Acetyltransf_2"/>
    <property type="match status" value="1"/>
</dbReference>
<reference evidence="2 5" key="2">
    <citation type="submission" date="2021-06" db="EMBL/GenBank/DDBJ databases">
        <title>Whole genome sequence of Paenibacillus sophorae DSM23020 for comparative genomics.</title>
        <authorList>
            <person name="Kim M.-J."/>
            <person name="Lee G."/>
            <person name="Shin J.-H."/>
        </authorList>
    </citation>
    <scope>NUCLEOTIDE SEQUENCE [LARGE SCALE GENOMIC DNA]</scope>
    <source>
        <strain evidence="2 5">DSM 23020</strain>
    </source>
</reference>
<dbReference type="PANTHER" id="PTHR11786">
    <property type="entry name" value="N-HYDROXYARYLAMINE O-ACETYLTRANSFERASE"/>
    <property type="match status" value="1"/>
</dbReference>
<organism evidence="3 4">
    <name type="scientific">Paenibacillus sophorae</name>
    <dbReference type="NCBI Taxonomy" id="1333845"/>
    <lineage>
        <taxon>Bacteria</taxon>
        <taxon>Bacillati</taxon>
        <taxon>Bacillota</taxon>
        <taxon>Bacilli</taxon>
        <taxon>Bacillales</taxon>
        <taxon>Paenibacillaceae</taxon>
        <taxon>Paenibacillus</taxon>
    </lineage>
</organism>
<dbReference type="EMBL" id="FODH01000005">
    <property type="protein sequence ID" value="SEO19773.1"/>
    <property type="molecule type" value="Genomic_DNA"/>
</dbReference>